<feature type="domain" description="Histidine kinase/HSP90-like ATPase" evidence="2">
    <location>
        <begin position="203"/>
        <end position="314"/>
    </location>
</feature>
<dbReference type="InterPro" id="IPR050267">
    <property type="entry name" value="Anti-sigma-factor_SerPK"/>
</dbReference>
<reference evidence="5" key="1">
    <citation type="journal article" date="2019" name="Int. J. Syst. Evol. Microbiol.">
        <title>The Global Catalogue of Microorganisms (GCM) 10K type strain sequencing project: providing services to taxonomists for standard genome sequencing and annotation.</title>
        <authorList>
            <consortium name="The Broad Institute Genomics Platform"/>
            <consortium name="The Broad Institute Genome Sequencing Center for Infectious Disease"/>
            <person name="Wu L."/>
            <person name="Ma J."/>
        </authorList>
    </citation>
    <scope>NUCLEOTIDE SEQUENCE [LARGE SCALE GENOMIC DNA]</scope>
    <source>
        <strain evidence="5">CGMCC 4.7198</strain>
    </source>
</reference>
<dbReference type="PANTHER" id="PTHR35526:SF3">
    <property type="entry name" value="ANTI-SIGMA-F FACTOR RSBW"/>
    <property type="match status" value="1"/>
</dbReference>
<dbReference type="Pfam" id="PF13581">
    <property type="entry name" value="HATPase_c_2"/>
    <property type="match status" value="1"/>
</dbReference>
<gene>
    <name evidence="4" type="ORF">ACFQZP_35080</name>
</gene>
<keyword evidence="1" id="KW-0723">Serine/threonine-protein kinase</keyword>
<organism evidence="4 5">
    <name type="scientific">Streptomyces lutosisoli</name>
    <dbReference type="NCBI Taxonomy" id="2665721"/>
    <lineage>
        <taxon>Bacteria</taxon>
        <taxon>Bacillati</taxon>
        <taxon>Actinomycetota</taxon>
        <taxon>Actinomycetes</taxon>
        <taxon>Kitasatosporales</taxon>
        <taxon>Streptomycetaceae</taxon>
        <taxon>Streptomyces</taxon>
    </lineage>
</organism>
<feature type="domain" description="MEDS" evidence="3">
    <location>
        <begin position="8"/>
        <end position="151"/>
    </location>
</feature>
<evidence type="ECO:0000313" key="5">
    <source>
        <dbReference type="Proteomes" id="UP001596957"/>
    </source>
</evidence>
<dbReference type="InterPro" id="IPR047718">
    <property type="entry name" value="RsbA-like_anti_sig"/>
</dbReference>
<keyword evidence="5" id="KW-1185">Reference proteome</keyword>
<dbReference type="RefSeq" id="WP_381248531.1">
    <property type="nucleotide sequence ID" value="NZ_JBHTBI010000003.1"/>
</dbReference>
<dbReference type="SUPFAM" id="SSF55874">
    <property type="entry name" value="ATPase domain of HSP90 chaperone/DNA topoisomerase II/histidine kinase"/>
    <property type="match status" value="1"/>
</dbReference>
<evidence type="ECO:0000256" key="1">
    <source>
        <dbReference type="ARBA" id="ARBA00022527"/>
    </source>
</evidence>
<name>A0ABW2VUU1_9ACTN</name>
<dbReference type="Pfam" id="PF14417">
    <property type="entry name" value="MEDS"/>
    <property type="match status" value="1"/>
</dbReference>
<evidence type="ECO:0000313" key="4">
    <source>
        <dbReference type="EMBL" id="MFD0286814.1"/>
    </source>
</evidence>
<comment type="caution">
    <text evidence="4">The sequence shown here is derived from an EMBL/GenBank/DDBJ whole genome shotgun (WGS) entry which is preliminary data.</text>
</comment>
<protein>
    <submittedName>
        <fullName evidence="4">Anti-sigma factor RsbA family regulatory protein</fullName>
    </submittedName>
</protein>
<sequence>MTRTGFVHQALCYGADDEFLEGTLEFARDGLAAGDAVLAVVKSHNIALLEQALGSRSGDVEFVDADDWYGYPSRTLGQYHAYCADHGMDRRVRVIGEPVWAGRTDFETREWMRYESLLNVAFAHSAHWILCPYDTRTLSAGILRTATRTHPELALGARTSAPSGRYADPAGFYAECDAALPAAPLPEDCDDCDDIRFARGRSAAVRGALAAYARRSGMPEQRTYDMVAAVHEVLVNAVRFGGGGGVLRLRSDPDYVICEVADDGARNGAMPARFPGHLPPAARAVGGHGMWVVRQLSDLVAEDLGPTGSTVRMYFRRPGAFIRPPAA</sequence>
<dbReference type="Proteomes" id="UP001596957">
    <property type="component" value="Unassembled WGS sequence"/>
</dbReference>
<dbReference type="InterPro" id="IPR036890">
    <property type="entry name" value="HATPase_C_sf"/>
</dbReference>
<evidence type="ECO:0000259" key="3">
    <source>
        <dbReference type="Pfam" id="PF14417"/>
    </source>
</evidence>
<proteinExistence type="predicted"/>
<dbReference type="Gene3D" id="3.30.565.10">
    <property type="entry name" value="Histidine kinase-like ATPase, C-terminal domain"/>
    <property type="match status" value="1"/>
</dbReference>
<dbReference type="EMBL" id="JBHTEC010000001">
    <property type="protein sequence ID" value="MFD0286814.1"/>
    <property type="molecule type" value="Genomic_DNA"/>
</dbReference>
<accession>A0ABW2VUU1</accession>
<dbReference type="InterPro" id="IPR003594">
    <property type="entry name" value="HATPase_dom"/>
</dbReference>
<dbReference type="PANTHER" id="PTHR35526">
    <property type="entry name" value="ANTI-SIGMA-F FACTOR RSBW-RELATED"/>
    <property type="match status" value="1"/>
</dbReference>
<keyword evidence="1" id="KW-0808">Transferase</keyword>
<keyword evidence="1" id="KW-0418">Kinase</keyword>
<dbReference type="NCBIfam" id="NF041045">
    <property type="entry name" value="RsbA_anti_sig"/>
    <property type="match status" value="1"/>
</dbReference>
<evidence type="ECO:0000259" key="2">
    <source>
        <dbReference type="Pfam" id="PF13581"/>
    </source>
</evidence>
<dbReference type="InterPro" id="IPR025847">
    <property type="entry name" value="MEDS_domain"/>
</dbReference>
<dbReference type="CDD" id="cd16936">
    <property type="entry name" value="HATPase_RsbW-like"/>
    <property type="match status" value="1"/>
</dbReference>